<feature type="transmembrane region" description="Helical" evidence="6">
    <location>
        <begin position="142"/>
        <end position="163"/>
    </location>
</feature>
<keyword evidence="2 6" id="KW-0812">Transmembrane</keyword>
<feature type="compositionally biased region" description="Low complexity" evidence="5">
    <location>
        <begin position="36"/>
        <end position="46"/>
    </location>
</feature>
<dbReference type="AlphaFoldDB" id="A0A165PNZ6"/>
<dbReference type="OrthoDB" id="5546837at2759"/>
<comment type="subcellular location">
    <subcellularLocation>
        <location evidence="1">Membrane</location>
        <topology evidence="1">Multi-pass membrane protein</topology>
    </subcellularLocation>
</comment>
<reference evidence="7 8" key="1">
    <citation type="journal article" date="2016" name="Mol. Biol. Evol.">
        <title>Comparative Genomics of Early-Diverging Mushroom-Forming Fungi Provides Insights into the Origins of Lignocellulose Decay Capabilities.</title>
        <authorList>
            <person name="Nagy L.G."/>
            <person name="Riley R."/>
            <person name="Tritt A."/>
            <person name="Adam C."/>
            <person name="Daum C."/>
            <person name="Floudas D."/>
            <person name="Sun H."/>
            <person name="Yadav J.S."/>
            <person name="Pangilinan J."/>
            <person name="Larsson K.H."/>
            <person name="Matsuura K."/>
            <person name="Barry K."/>
            <person name="Labutti K."/>
            <person name="Kuo R."/>
            <person name="Ohm R.A."/>
            <person name="Bhattacharya S.S."/>
            <person name="Shirouzu T."/>
            <person name="Yoshinaga Y."/>
            <person name="Martin F.M."/>
            <person name="Grigoriev I.V."/>
            <person name="Hibbett D.S."/>
        </authorList>
    </citation>
    <scope>NUCLEOTIDE SEQUENCE [LARGE SCALE GENOMIC DNA]</scope>
    <source>
        <strain evidence="7 8">HHB12029</strain>
    </source>
</reference>
<dbReference type="InParanoid" id="A0A165PNZ6"/>
<feature type="region of interest" description="Disordered" evidence="5">
    <location>
        <begin position="1"/>
        <end position="48"/>
    </location>
</feature>
<dbReference type="PANTHER" id="PTHR36460:SF1">
    <property type="entry name" value="UPF0132 DOMAIN PROTEIN (AFU_ORTHOLOGUE AFUA_3G10255)"/>
    <property type="match status" value="1"/>
</dbReference>
<dbReference type="GO" id="GO:0016020">
    <property type="term" value="C:membrane"/>
    <property type="evidence" value="ECO:0007669"/>
    <property type="project" value="UniProtKB-SubCell"/>
</dbReference>
<keyword evidence="4 6" id="KW-0472">Membrane</keyword>
<evidence type="ECO:0000256" key="1">
    <source>
        <dbReference type="ARBA" id="ARBA00004141"/>
    </source>
</evidence>
<dbReference type="Proteomes" id="UP000077266">
    <property type="component" value="Unassembled WGS sequence"/>
</dbReference>
<evidence type="ECO:0000256" key="3">
    <source>
        <dbReference type="ARBA" id="ARBA00022989"/>
    </source>
</evidence>
<evidence type="ECO:0000256" key="2">
    <source>
        <dbReference type="ARBA" id="ARBA00022692"/>
    </source>
</evidence>
<feature type="transmembrane region" description="Helical" evidence="6">
    <location>
        <begin position="90"/>
        <end position="109"/>
    </location>
</feature>
<gene>
    <name evidence="7" type="ORF">EXIGLDRAFT_714872</name>
</gene>
<evidence type="ECO:0000313" key="8">
    <source>
        <dbReference type="Proteomes" id="UP000077266"/>
    </source>
</evidence>
<dbReference type="PANTHER" id="PTHR36460">
    <property type="entry name" value="UPF0132 DOMAIN PROTEIN (AFU_ORTHOLOGUE AFUA_3G10255)"/>
    <property type="match status" value="1"/>
</dbReference>
<dbReference type="EMBL" id="KV425888">
    <property type="protein sequence ID" value="KZW02448.1"/>
    <property type="molecule type" value="Genomic_DNA"/>
</dbReference>
<protein>
    <submittedName>
        <fullName evidence="7">Uncharacterized protein</fullName>
    </submittedName>
</protein>
<name>A0A165PNZ6_EXIGL</name>
<dbReference type="STRING" id="1314781.A0A165PNZ6"/>
<evidence type="ECO:0000313" key="7">
    <source>
        <dbReference type="EMBL" id="KZW02448.1"/>
    </source>
</evidence>
<accession>A0A165PNZ6</accession>
<feature type="compositionally biased region" description="Low complexity" evidence="5">
    <location>
        <begin position="1"/>
        <end position="14"/>
    </location>
</feature>
<sequence>MTSSASQHFASFAAYTPPPDDPSASRNQSASRPWFPAHASSSPSPAGMSYQAGGIPTFATAQAGPSHGRVEEGLNPTNLWETRFGWRVDVLAAVAYVGGPFTALALLILETTNDYVRFHAYQSALVSSPLLLLLFLEHLIGLPAFFTILTTIIILFAVLYLAFRAYQDAAIGDLARFQVPYAGELADRWVSDE</sequence>
<keyword evidence="3 6" id="KW-1133">Transmembrane helix</keyword>
<keyword evidence="8" id="KW-1185">Reference proteome</keyword>
<organism evidence="7 8">
    <name type="scientific">Exidia glandulosa HHB12029</name>
    <dbReference type="NCBI Taxonomy" id="1314781"/>
    <lineage>
        <taxon>Eukaryota</taxon>
        <taxon>Fungi</taxon>
        <taxon>Dikarya</taxon>
        <taxon>Basidiomycota</taxon>
        <taxon>Agaricomycotina</taxon>
        <taxon>Agaricomycetes</taxon>
        <taxon>Auriculariales</taxon>
        <taxon>Exidiaceae</taxon>
        <taxon>Exidia</taxon>
    </lineage>
</organism>
<evidence type="ECO:0000256" key="4">
    <source>
        <dbReference type="ARBA" id="ARBA00023136"/>
    </source>
</evidence>
<evidence type="ECO:0000256" key="6">
    <source>
        <dbReference type="SAM" id="Phobius"/>
    </source>
</evidence>
<proteinExistence type="predicted"/>
<evidence type="ECO:0000256" key="5">
    <source>
        <dbReference type="SAM" id="MobiDB-lite"/>
    </source>
</evidence>